<reference evidence="3 4" key="1">
    <citation type="journal article" date="2018" name="Science">
        <title>The opium poppy genome and morphinan production.</title>
        <authorList>
            <person name="Guo L."/>
            <person name="Winzer T."/>
            <person name="Yang X."/>
            <person name="Li Y."/>
            <person name="Ning Z."/>
            <person name="He Z."/>
            <person name="Teodor R."/>
            <person name="Lu Y."/>
            <person name="Bowser T.A."/>
            <person name="Graham I.A."/>
            <person name="Ye K."/>
        </authorList>
    </citation>
    <scope>NUCLEOTIDE SEQUENCE [LARGE SCALE GENOMIC DNA]</scope>
    <source>
        <strain evidence="4">cv. HN1</strain>
        <tissue evidence="3">Leaves</tissue>
    </source>
</reference>
<keyword evidence="2" id="KW-0732">Signal</keyword>
<feature type="region of interest" description="Disordered" evidence="1">
    <location>
        <begin position="94"/>
        <end position="115"/>
    </location>
</feature>
<dbReference type="EMBL" id="CM010717">
    <property type="protein sequence ID" value="RZC53239.1"/>
    <property type="molecule type" value="Genomic_DNA"/>
</dbReference>
<accession>A0A4Y7J0F5</accession>
<dbReference type="Gramene" id="RZC53239">
    <property type="protein sequence ID" value="RZC53239"/>
    <property type="gene ID" value="C5167_012092"/>
</dbReference>
<dbReference type="AlphaFoldDB" id="A0A4Y7J0F5"/>
<evidence type="ECO:0000313" key="3">
    <source>
        <dbReference type="EMBL" id="RZC53239.1"/>
    </source>
</evidence>
<protein>
    <submittedName>
        <fullName evidence="3">Uncharacterized protein</fullName>
    </submittedName>
</protein>
<evidence type="ECO:0000256" key="2">
    <source>
        <dbReference type="SAM" id="SignalP"/>
    </source>
</evidence>
<evidence type="ECO:0000313" key="4">
    <source>
        <dbReference type="Proteomes" id="UP000316621"/>
    </source>
</evidence>
<feature type="signal peptide" evidence="2">
    <location>
        <begin position="1"/>
        <end position="27"/>
    </location>
</feature>
<feature type="chain" id="PRO_5021484742" evidence="2">
    <location>
        <begin position="28"/>
        <end position="253"/>
    </location>
</feature>
<feature type="compositionally biased region" description="Pro residues" evidence="1">
    <location>
        <begin position="94"/>
        <end position="110"/>
    </location>
</feature>
<organism evidence="3 4">
    <name type="scientific">Papaver somniferum</name>
    <name type="common">Opium poppy</name>
    <dbReference type="NCBI Taxonomy" id="3469"/>
    <lineage>
        <taxon>Eukaryota</taxon>
        <taxon>Viridiplantae</taxon>
        <taxon>Streptophyta</taxon>
        <taxon>Embryophyta</taxon>
        <taxon>Tracheophyta</taxon>
        <taxon>Spermatophyta</taxon>
        <taxon>Magnoliopsida</taxon>
        <taxon>Ranunculales</taxon>
        <taxon>Papaveraceae</taxon>
        <taxon>Papaveroideae</taxon>
        <taxon>Papaver</taxon>
    </lineage>
</organism>
<sequence length="253" mass="27318">MSLTRGRSPGFFAIIICLFVSLGTASAWMSICVPGDIYLDSTGRAPLPAGTTCTYCTDWCDAQCSILGLPQVDYGCRLETNNDIKCRCCCGSSPPSPSSPPSLPRPPPAPQAESEFHGGYPHEYNICTAGQTYLVLEHANGTECIREPKCEQRCKDSHPQLIMARRECVAGGYTYPPPATYTWREQCCCKTPSPPPPSQPPPPPPCTPSCPIEFTMQVPGQKPCKYALSSEPSTSASPHGDFASLLFPAIYSE</sequence>
<keyword evidence="4" id="KW-1185">Reference proteome</keyword>
<proteinExistence type="predicted"/>
<name>A0A4Y7J0F5_PAPSO</name>
<dbReference type="Proteomes" id="UP000316621">
    <property type="component" value="Chromosome 3"/>
</dbReference>
<gene>
    <name evidence="3" type="ORF">C5167_012092</name>
</gene>
<dbReference type="OrthoDB" id="1886699at2759"/>
<evidence type="ECO:0000256" key="1">
    <source>
        <dbReference type="SAM" id="MobiDB-lite"/>
    </source>
</evidence>